<organism evidence="2 3">
    <name type="scientific">Zingiber officinale</name>
    <name type="common">Ginger</name>
    <name type="synonym">Amomum zingiber</name>
    <dbReference type="NCBI Taxonomy" id="94328"/>
    <lineage>
        <taxon>Eukaryota</taxon>
        <taxon>Viridiplantae</taxon>
        <taxon>Streptophyta</taxon>
        <taxon>Embryophyta</taxon>
        <taxon>Tracheophyta</taxon>
        <taxon>Spermatophyta</taxon>
        <taxon>Magnoliopsida</taxon>
        <taxon>Liliopsida</taxon>
        <taxon>Zingiberales</taxon>
        <taxon>Zingiberaceae</taxon>
        <taxon>Zingiber</taxon>
    </lineage>
</organism>
<evidence type="ECO:0000313" key="3">
    <source>
        <dbReference type="Proteomes" id="UP000734854"/>
    </source>
</evidence>
<reference evidence="2 3" key="1">
    <citation type="submission" date="2020-08" db="EMBL/GenBank/DDBJ databases">
        <title>Plant Genome Project.</title>
        <authorList>
            <person name="Zhang R.-G."/>
        </authorList>
    </citation>
    <scope>NUCLEOTIDE SEQUENCE [LARGE SCALE GENOMIC DNA]</scope>
    <source>
        <tissue evidence="2">Rhizome</tissue>
    </source>
</reference>
<proteinExistence type="predicted"/>
<dbReference type="EMBL" id="JACMSC010000017">
    <property type="protein sequence ID" value="KAG6479521.1"/>
    <property type="molecule type" value="Genomic_DNA"/>
</dbReference>
<evidence type="ECO:0000313" key="2">
    <source>
        <dbReference type="EMBL" id="KAG6479521.1"/>
    </source>
</evidence>
<comment type="caution">
    <text evidence="2">The sequence shown here is derived from an EMBL/GenBank/DDBJ whole genome shotgun (WGS) entry which is preliminary data.</text>
</comment>
<protein>
    <submittedName>
        <fullName evidence="2">Uncharacterized protein</fullName>
    </submittedName>
</protein>
<name>A0A8J5F5M0_ZINOF</name>
<feature type="transmembrane region" description="Helical" evidence="1">
    <location>
        <begin position="26"/>
        <end position="43"/>
    </location>
</feature>
<keyword evidence="1" id="KW-0812">Transmembrane</keyword>
<keyword evidence="3" id="KW-1185">Reference proteome</keyword>
<keyword evidence="1" id="KW-1133">Transmembrane helix</keyword>
<dbReference type="Proteomes" id="UP000734854">
    <property type="component" value="Unassembled WGS sequence"/>
</dbReference>
<keyword evidence="1" id="KW-0472">Membrane</keyword>
<dbReference type="AlphaFoldDB" id="A0A8J5F5M0"/>
<accession>A0A8J5F5M0</accession>
<gene>
    <name evidence="2" type="ORF">ZIOFF_062987</name>
</gene>
<sequence length="86" mass="10077">MLIVFETHSRKDIGIMENPVFRGATYYQMTMVRVTFSILFFFLNKWFRFLRVAACLCLGESCNAVCSWRGKSCIPNRLLLLNRCDL</sequence>
<evidence type="ECO:0000256" key="1">
    <source>
        <dbReference type="SAM" id="Phobius"/>
    </source>
</evidence>